<organism evidence="2 3">
    <name type="scientific">Bradyrhizobium neotropicale</name>
    <dbReference type="NCBI Taxonomy" id="1497615"/>
    <lineage>
        <taxon>Bacteria</taxon>
        <taxon>Pseudomonadati</taxon>
        <taxon>Pseudomonadota</taxon>
        <taxon>Alphaproteobacteria</taxon>
        <taxon>Hyphomicrobiales</taxon>
        <taxon>Nitrobacteraceae</taxon>
        <taxon>Bradyrhizobium</taxon>
    </lineage>
</organism>
<sequence length="98" mass="11379">MSFTSNAVWLVWLVGIPSLGLANAYFIWKMRRSLAPGLAQFNGYTDWRIEGRRPSFLRDPSAYSERGKKYRRCAIVVECLFLPWFFGGLLMLAFLHSR</sequence>
<keyword evidence="1" id="KW-0472">Membrane</keyword>
<keyword evidence="1" id="KW-0812">Transmembrane</keyword>
<name>A0A176YSU8_9BRAD</name>
<accession>A0A176YSU8</accession>
<comment type="caution">
    <text evidence="2">The sequence shown here is derived from an EMBL/GenBank/DDBJ whole genome shotgun (WGS) entry which is preliminary data.</text>
</comment>
<evidence type="ECO:0000256" key="1">
    <source>
        <dbReference type="SAM" id="Phobius"/>
    </source>
</evidence>
<evidence type="ECO:0000313" key="3">
    <source>
        <dbReference type="Proteomes" id="UP000077173"/>
    </source>
</evidence>
<feature type="transmembrane region" description="Helical" evidence="1">
    <location>
        <begin position="73"/>
        <end position="95"/>
    </location>
</feature>
<keyword evidence="1" id="KW-1133">Transmembrane helix</keyword>
<dbReference type="Proteomes" id="UP000077173">
    <property type="component" value="Unassembled WGS sequence"/>
</dbReference>
<dbReference type="EMBL" id="LSEF01000092">
    <property type="protein sequence ID" value="OAF10772.1"/>
    <property type="molecule type" value="Genomic_DNA"/>
</dbReference>
<evidence type="ECO:0000313" key="2">
    <source>
        <dbReference type="EMBL" id="OAF10772.1"/>
    </source>
</evidence>
<proteinExistence type="predicted"/>
<keyword evidence="3" id="KW-1185">Reference proteome</keyword>
<reference evidence="2 3" key="1">
    <citation type="submission" date="2016-02" db="EMBL/GenBank/DDBJ databases">
        <title>Draft genome sequence of the strain BR 10247T Bradyrhizobium neotropicale isolated from nodules of Centrolobium paraense.</title>
        <authorList>
            <person name="Simoes-Araujo J.L."/>
            <person name="Barauna A.C."/>
            <person name="Silva K."/>
            <person name="Zilli J.E."/>
        </authorList>
    </citation>
    <scope>NUCLEOTIDE SEQUENCE [LARGE SCALE GENOMIC DNA]</scope>
    <source>
        <strain evidence="2 3">BR 10247</strain>
    </source>
</reference>
<dbReference type="AlphaFoldDB" id="A0A176YSU8"/>
<feature type="transmembrane region" description="Helical" evidence="1">
    <location>
        <begin position="6"/>
        <end position="28"/>
    </location>
</feature>
<gene>
    <name evidence="2" type="ORF">AXW67_25430</name>
</gene>
<protein>
    <submittedName>
        <fullName evidence="2">Uncharacterized protein</fullName>
    </submittedName>
</protein>